<sequence length="61" mass="6762">MTQGAMVPSPCTQVCRLDRATGWCEGCGRKIEEIGGWMGASDAEKRAILTRLPERLRRLAQ</sequence>
<evidence type="ECO:0000313" key="1">
    <source>
        <dbReference type="EMBL" id="MDH7639670.1"/>
    </source>
</evidence>
<organism evidence="1 2">
    <name type="scientific">Sphingomonas oryzagri</name>
    <dbReference type="NCBI Taxonomy" id="3042314"/>
    <lineage>
        <taxon>Bacteria</taxon>
        <taxon>Pseudomonadati</taxon>
        <taxon>Pseudomonadota</taxon>
        <taxon>Alphaproteobacteria</taxon>
        <taxon>Sphingomonadales</taxon>
        <taxon>Sphingomonadaceae</taxon>
        <taxon>Sphingomonas</taxon>
    </lineage>
</organism>
<evidence type="ECO:0000313" key="2">
    <source>
        <dbReference type="Proteomes" id="UP001160625"/>
    </source>
</evidence>
<dbReference type="PANTHER" id="PTHR35175:SF2">
    <property type="entry name" value="DUF1289 DOMAIN-CONTAINING PROTEIN"/>
    <property type="match status" value="1"/>
</dbReference>
<dbReference type="PANTHER" id="PTHR35175">
    <property type="entry name" value="DUF1289 DOMAIN-CONTAINING PROTEIN"/>
    <property type="match status" value="1"/>
</dbReference>
<dbReference type="Pfam" id="PF06945">
    <property type="entry name" value="DUF1289"/>
    <property type="match status" value="1"/>
</dbReference>
<dbReference type="Proteomes" id="UP001160625">
    <property type="component" value="Unassembled WGS sequence"/>
</dbReference>
<proteinExistence type="predicted"/>
<accession>A0ABT6N307</accession>
<reference evidence="1" key="1">
    <citation type="submission" date="2023-04" db="EMBL/GenBank/DDBJ databases">
        <title>Sphingomonas sp. MAHUQ-71 isolated from rice field.</title>
        <authorList>
            <person name="Huq M.A."/>
        </authorList>
    </citation>
    <scope>NUCLEOTIDE SEQUENCE</scope>
    <source>
        <strain evidence="1">MAHUQ-71</strain>
    </source>
</reference>
<dbReference type="RefSeq" id="WP_281044923.1">
    <property type="nucleotide sequence ID" value="NZ_JARYGZ010000001.1"/>
</dbReference>
<protein>
    <submittedName>
        <fullName evidence="1">DUF1289 domain-containing protein</fullName>
    </submittedName>
</protein>
<gene>
    <name evidence="1" type="ORF">QGN17_13110</name>
</gene>
<comment type="caution">
    <text evidence="1">The sequence shown here is derived from an EMBL/GenBank/DDBJ whole genome shotgun (WGS) entry which is preliminary data.</text>
</comment>
<dbReference type="InterPro" id="IPR010710">
    <property type="entry name" value="DUF1289"/>
</dbReference>
<name>A0ABT6N307_9SPHN</name>
<dbReference type="EMBL" id="JARYGZ010000001">
    <property type="protein sequence ID" value="MDH7639670.1"/>
    <property type="molecule type" value="Genomic_DNA"/>
</dbReference>
<keyword evidence="2" id="KW-1185">Reference proteome</keyword>